<proteinExistence type="inferred from homology"/>
<dbReference type="InterPro" id="IPR011050">
    <property type="entry name" value="Pectin_lyase_fold/virulence"/>
</dbReference>
<reference evidence="9" key="1">
    <citation type="journal article" date="2020" name="Stud. Mycol.">
        <title>101 Dothideomycetes genomes: a test case for predicting lifestyles and emergence of pathogens.</title>
        <authorList>
            <person name="Haridas S."/>
            <person name="Albert R."/>
            <person name="Binder M."/>
            <person name="Bloem J."/>
            <person name="Labutti K."/>
            <person name="Salamov A."/>
            <person name="Andreopoulos B."/>
            <person name="Baker S."/>
            <person name="Barry K."/>
            <person name="Bills G."/>
            <person name="Bluhm B."/>
            <person name="Cannon C."/>
            <person name="Castanera R."/>
            <person name="Culley D."/>
            <person name="Daum C."/>
            <person name="Ezra D."/>
            <person name="Gonzalez J."/>
            <person name="Henrissat B."/>
            <person name="Kuo A."/>
            <person name="Liang C."/>
            <person name="Lipzen A."/>
            <person name="Lutzoni F."/>
            <person name="Magnuson J."/>
            <person name="Mondo S."/>
            <person name="Nolan M."/>
            <person name="Ohm R."/>
            <person name="Pangilinan J."/>
            <person name="Park H.-J."/>
            <person name="Ramirez L."/>
            <person name="Alfaro M."/>
            <person name="Sun H."/>
            <person name="Tritt A."/>
            <person name="Yoshinaga Y."/>
            <person name="Zwiers L.-H."/>
            <person name="Turgeon B."/>
            <person name="Goodwin S."/>
            <person name="Spatafora J."/>
            <person name="Crous P."/>
            <person name="Grigoriev I."/>
        </authorList>
    </citation>
    <scope>NUCLEOTIDE SEQUENCE</scope>
    <source>
        <strain evidence="9">CBS 130266</strain>
    </source>
</reference>
<dbReference type="Proteomes" id="UP000800235">
    <property type="component" value="Unassembled WGS sequence"/>
</dbReference>
<dbReference type="PANTHER" id="PTHR31321:SF57">
    <property type="entry name" value="PECTINESTERASE 53-RELATED"/>
    <property type="match status" value="1"/>
</dbReference>
<dbReference type="EC" id="3.1.1.11" evidence="3"/>
<evidence type="ECO:0000256" key="2">
    <source>
        <dbReference type="ARBA" id="ARBA00008891"/>
    </source>
</evidence>
<dbReference type="InterPro" id="IPR000070">
    <property type="entry name" value="Pectinesterase_cat"/>
</dbReference>
<gene>
    <name evidence="9" type="ORF">EJ08DRAFT_104879</name>
</gene>
<dbReference type="GO" id="GO:0042545">
    <property type="term" value="P:cell wall modification"/>
    <property type="evidence" value="ECO:0007669"/>
    <property type="project" value="InterPro"/>
</dbReference>
<keyword evidence="4" id="KW-0378">Hydrolase</keyword>
<dbReference type="Gene3D" id="2.160.20.10">
    <property type="entry name" value="Single-stranded right-handed beta-helix, Pectin lyase-like"/>
    <property type="match status" value="1"/>
</dbReference>
<sequence length="518" mass="56761">MKLSILCHRVLGALYSNTFVAGIVPTGLAIFPANGAKDVNPDTHLVLTFPNNPKAGTSGLIRIYNAEDKKLVDSIDMSIPPSRYPTGRDPGNTNGATKGAEGQAEEDGTLYQTTIVGGHKFHFFPIIVRANVATVYPHNNKLQYGKTYIVEMDPSVLQSSDGSFIGFSGNNSWTFTTKAAPPTKELIRLVVAADGSGDFNTVQGALDFVPATPSKQTTIFIKNGDYEEIVVLREKSNLIIRGESREKVRVGYPNNSFFNKQEAGDKISRRVAFTLDHCTDIQLSSFTVSNYFIGQAEAVLIEGKRIILDHMTLDGSGDAFTTKPASSTYFVDSQLTGHGDTILGYGAVFFHRSEVHSIGPISWTRTDRGNHGNIFVNSSLLGMDEPLPWSVTAANPKGQRPESVFARLTRNCKAEQIKGMNETEVRARCNFPYAEMVLINTKTSGISPRGWGDIEPNSTFEYTNLHLWEYNTMDAKGVPIDISKRNEVGKQLKMPENATTIADYSNPAFVLGWSPVVV</sequence>
<dbReference type="EMBL" id="MU007023">
    <property type="protein sequence ID" value="KAF2433028.1"/>
    <property type="molecule type" value="Genomic_DNA"/>
</dbReference>
<evidence type="ECO:0000256" key="3">
    <source>
        <dbReference type="ARBA" id="ARBA00013229"/>
    </source>
</evidence>
<dbReference type="PANTHER" id="PTHR31321">
    <property type="entry name" value="ACYL-COA THIOESTER HYDROLASE YBHC-RELATED"/>
    <property type="match status" value="1"/>
</dbReference>
<dbReference type="OrthoDB" id="2019149at2759"/>
<evidence type="ECO:0000256" key="1">
    <source>
        <dbReference type="ARBA" id="ARBA00005184"/>
    </source>
</evidence>
<dbReference type="SUPFAM" id="SSF51126">
    <property type="entry name" value="Pectin lyase-like"/>
    <property type="match status" value="1"/>
</dbReference>
<accession>A0A9P4U1I4</accession>
<evidence type="ECO:0000313" key="10">
    <source>
        <dbReference type="Proteomes" id="UP000800235"/>
    </source>
</evidence>
<dbReference type="InterPro" id="IPR012334">
    <property type="entry name" value="Pectin_lyas_fold"/>
</dbReference>
<name>A0A9P4U1I4_9PEZI</name>
<evidence type="ECO:0000256" key="6">
    <source>
        <dbReference type="ARBA" id="ARBA00042203"/>
    </source>
</evidence>
<dbReference type="AlphaFoldDB" id="A0A9P4U1I4"/>
<keyword evidence="5" id="KW-0063">Aspartyl esterase</keyword>
<comment type="similarity">
    <text evidence="2">Belongs to the pectinesterase family.</text>
</comment>
<protein>
    <recommendedName>
        <fullName evidence="3">pectinesterase</fullName>
        <ecNumber evidence="3">3.1.1.11</ecNumber>
    </recommendedName>
    <alternativeName>
        <fullName evidence="6">Pectin methylesterase A</fullName>
    </alternativeName>
</protein>
<evidence type="ECO:0000256" key="7">
    <source>
        <dbReference type="SAM" id="MobiDB-lite"/>
    </source>
</evidence>
<organism evidence="9 10">
    <name type="scientific">Tothia fuscella</name>
    <dbReference type="NCBI Taxonomy" id="1048955"/>
    <lineage>
        <taxon>Eukaryota</taxon>
        <taxon>Fungi</taxon>
        <taxon>Dikarya</taxon>
        <taxon>Ascomycota</taxon>
        <taxon>Pezizomycotina</taxon>
        <taxon>Dothideomycetes</taxon>
        <taxon>Pleosporomycetidae</taxon>
        <taxon>Venturiales</taxon>
        <taxon>Cylindrosympodiaceae</taxon>
        <taxon>Tothia</taxon>
    </lineage>
</organism>
<comment type="pathway">
    <text evidence="1">Glycan metabolism; pectin degradation; 2-dehydro-3-deoxy-D-gluconate from pectin: step 1/5.</text>
</comment>
<feature type="region of interest" description="Disordered" evidence="7">
    <location>
        <begin position="79"/>
        <end position="106"/>
    </location>
</feature>
<evidence type="ECO:0000259" key="8">
    <source>
        <dbReference type="Pfam" id="PF01095"/>
    </source>
</evidence>
<evidence type="ECO:0000313" key="9">
    <source>
        <dbReference type="EMBL" id="KAF2433028.1"/>
    </source>
</evidence>
<evidence type="ECO:0000256" key="4">
    <source>
        <dbReference type="ARBA" id="ARBA00022801"/>
    </source>
</evidence>
<feature type="domain" description="Pectinesterase catalytic" evidence="8">
    <location>
        <begin position="189"/>
        <end position="361"/>
    </location>
</feature>
<keyword evidence="10" id="KW-1185">Reference proteome</keyword>
<comment type="caution">
    <text evidence="9">The sequence shown here is derived from an EMBL/GenBank/DDBJ whole genome shotgun (WGS) entry which is preliminary data.</text>
</comment>
<evidence type="ECO:0000256" key="5">
    <source>
        <dbReference type="ARBA" id="ARBA00023085"/>
    </source>
</evidence>
<dbReference type="GO" id="GO:0030599">
    <property type="term" value="F:pectinesterase activity"/>
    <property type="evidence" value="ECO:0007669"/>
    <property type="project" value="UniProtKB-EC"/>
</dbReference>
<dbReference type="Pfam" id="PF01095">
    <property type="entry name" value="Pectinesterase"/>
    <property type="match status" value="1"/>
</dbReference>